<proteinExistence type="inferred from homology"/>
<evidence type="ECO:0000256" key="1">
    <source>
        <dbReference type="ARBA" id="ARBA00006817"/>
    </source>
</evidence>
<protein>
    <recommendedName>
        <fullName evidence="2">Activator of Hsp90 ATPase homologue 1/2-like C-terminal domain-containing protein</fullName>
    </recommendedName>
</protein>
<dbReference type="SUPFAM" id="SSF55961">
    <property type="entry name" value="Bet v1-like"/>
    <property type="match status" value="1"/>
</dbReference>
<dbReference type="AlphaFoldDB" id="A0A3S0QVK1"/>
<dbReference type="RefSeq" id="WP_126294350.1">
    <property type="nucleotide sequence ID" value="NZ_CP155468.1"/>
</dbReference>
<dbReference type="CDD" id="cd08893">
    <property type="entry name" value="SRPBCC_CalC_Aha1-like_GntR-HTH"/>
    <property type="match status" value="1"/>
</dbReference>
<dbReference type="Proteomes" id="UP000276349">
    <property type="component" value="Unassembled WGS sequence"/>
</dbReference>
<feature type="domain" description="Activator of Hsp90 ATPase homologue 1/2-like C-terminal" evidence="2">
    <location>
        <begin position="17"/>
        <end position="145"/>
    </location>
</feature>
<evidence type="ECO:0000313" key="3">
    <source>
        <dbReference type="EMBL" id="RTQ93019.1"/>
    </source>
</evidence>
<accession>A0A3S0QVK1</accession>
<evidence type="ECO:0000313" key="4">
    <source>
        <dbReference type="Proteomes" id="UP000276349"/>
    </source>
</evidence>
<gene>
    <name evidence="3" type="ORF">EKG35_10185</name>
</gene>
<dbReference type="Pfam" id="PF08327">
    <property type="entry name" value="AHSA1"/>
    <property type="match status" value="1"/>
</dbReference>
<dbReference type="OrthoDB" id="9800600at2"/>
<name>A0A3S0QVK1_9BACI</name>
<keyword evidence="4" id="KW-1185">Reference proteome</keyword>
<comment type="caution">
    <text evidence="3">The sequence shown here is derived from an EMBL/GenBank/DDBJ whole genome shotgun (WGS) entry which is preliminary data.</text>
</comment>
<sequence>MIPITTTSFHYVTYIATTPEKLWEALTNSEFTEKYWFGRKIQSDWKEGSLVTFFDENGNITDDGTLIAYEPHQLLSYTFLWVEDQTQRQCLPKVTFKLQPMESTVKLILQHEDLLPSDFFDESEGFQGINNGWPAIISNLKSLLETGKTLPALTFS</sequence>
<comment type="similarity">
    <text evidence="1">Belongs to the AHA1 family.</text>
</comment>
<evidence type="ECO:0000259" key="2">
    <source>
        <dbReference type="Pfam" id="PF08327"/>
    </source>
</evidence>
<dbReference type="InterPro" id="IPR023393">
    <property type="entry name" value="START-like_dom_sf"/>
</dbReference>
<reference evidence="3 4" key="1">
    <citation type="submission" date="2018-12" db="EMBL/GenBank/DDBJ databases">
        <authorList>
            <person name="Yu L."/>
        </authorList>
    </citation>
    <scope>NUCLEOTIDE SEQUENCE [LARGE SCALE GENOMIC DNA]</scope>
    <source>
        <strain evidence="3 4">S5H2222</strain>
    </source>
</reference>
<organism evidence="3 4">
    <name type="scientific">Lysinibacillus telephonicus</name>
    <dbReference type="NCBI Taxonomy" id="1714840"/>
    <lineage>
        <taxon>Bacteria</taxon>
        <taxon>Bacillati</taxon>
        <taxon>Bacillota</taxon>
        <taxon>Bacilli</taxon>
        <taxon>Bacillales</taxon>
        <taxon>Bacillaceae</taxon>
        <taxon>Lysinibacillus</taxon>
    </lineage>
</organism>
<dbReference type="InterPro" id="IPR013538">
    <property type="entry name" value="ASHA1/2-like_C"/>
</dbReference>
<dbReference type="EMBL" id="RXNR01000024">
    <property type="protein sequence ID" value="RTQ93019.1"/>
    <property type="molecule type" value="Genomic_DNA"/>
</dbReference>
<dbReference type="Gene3D" id="3.30.530.20">
    <property type="match status" value="1"/>
</dbReference>